<dbReference type="InterPro" id="IPR024395">
    <property type="entry name" value="CLASP_N_dom"/>
</dbReference>
<feature type="compositionally biased region" description="Polar residues" evidence="12">
    <location>
        <begin position="559"/>
        <end position="576"/>
    </location>
</feature>
<dbReference type="GO" id="GO:0051010">
    <property type="term" value="F:microtubule plus-end binding"/>
    <property type="evidence" value="ECO:0007669"/>
    <property type="project" value="InterPro"/>
</dbReference>
<feature type="region of interest" description="Disordered" evidence="12">
    <location>
        <begin position="1500"/>
        <end position="1537"/>
    </location>
</feature>
<dbReference type="InterPro" id="IPR048491">
    <property type="entry name" value="XMAP215_CLASP_TOG"/>
</dbReference>
<protein>
    <submittedName>
        <fullName evidence="14">ARM repeat-containing protein</fullName>
    </submittedName>
</protein>
<dbReference type="GO" id="GO:0061863">
    <property type="term" value="F:microtubule plus end polymerase"/>
    <property type="evidence" value="ECO:0007669"/>
    <property type="project" value="InterPro"/>
</dbReference>
<evidence type="ECO:0000259" key="13">
    <source>
        <dbReference type="SMART" id="SM01349"/>
    </source>
</evidence>
<evidence type="ECO:0000256" key="1">
    <source>
        <dbReference type="ARBA" id="ARBA00004186"/>
    </source>
</evidence>
<dbReference type="SMART" id="SM01349">
    <property type="entry name" value="TOG"/>
    <property type="match status" value="5"/>
</dbReference>
<feature type="compositionally biased region" description="Low complexity" evidence="12">
    <location>
        <begin position="1146"/>
        <end position="1159"/>
    </location>
</feature>
<dbReference type="SUPFAM" id="SSF48371">
    <property type="entry name" value="ARM repeat"/>
    <property type="match status" value="3"/>
</dbReference>
<proteinExistence type="inferred from homology"/>
<feature type="domain" description="TOG" evidence="13">
    <location>
        <begin position="270"/>
        <end position="502"/>
    </location>
</feature>
<dbReference type="EMBL" id="KQ965740">
    <property type="protein sequence ID" value="KXS18928.1"/>
    <property type="molecule type" value="Genomic_DNA"/>
</dbReference>
<feature type="compositionally biased region" description="Acidic residues" evidence="12">
    <location>
        <begin position="251"/>
        <end position="266"/>
    </location>
</feature>
<evidence type="ECO:0000256" key="6">
    <source>
        <dbReference type="ARBA" id="ARBA00022701"/>
    </source>
</evidence>
<feature type="compositionally biased region" description="Polar residues" evidence="12">
    <location>
        <begin position="1454"/>
        <end position="1470"/>
    </location>
</feature>
<evidence type="ECO:0000256" key="9">
    <source>
        <dbReference type="ARBA" id="ARBA00023212"/>
    </source>
</evidence>
<dbReference type="GO" id="GO:0000022">
    <property type="term" value="P:mitotic spindle elongation"/>
    <property type="evidence" value="ECO:0007669"/>
    <property type="project" value="UniProtKB-ARBA"/>
</dbReference>
<keyword evidence="7" id="KW-0677">Repeat</keyword>
<dbReference type="STRING" id="1344416.A0A139AQC5"/>
<comment type="subcellular location">
    <subcellularLocation>
        <location evidence="2">Cytoplasm</location>
        <location evidence="2">Cytoskeleton</location>
        <location evidence="2">Microtubule organizing center</location>
        <location evidence="2">Centrosome</location>
    </subcellularLocation>
    <subcellularLocation>
        <location evidence="1">Cytoplasm</location>
        <location evidence="1">Cytoskeleton</location>
        <location evidence="1">Spindle</location>
    </subcellularLocation>
</comment>
<evidence type="ECO:0000313" key="14">
    <source>
        <dbReference type="EMBL" id="KXS18928.1"/>
    </source>
</evidence>
<feature type="compositionally biased region" description="Basic and acidic residues" evidence="12">
    <location>
        <begin position="592"/>
        <end position="604"/>
    </location>
</feature>
<feature type="region of interest" description="Disordered" evidence="12">
    <location>
        <begin position="1448"/>
        <end position="1477"/>
    </location>
</feature>
<evidence type="ECO:0000256" key="11">
    <source>
        <dbReference type="ARBA" id="ARBA00025722"/>
    </source>
</evidence>
<dbReference type="FunFam" id="1.25.10.10:FF:000050">
    <property type="entry name" value="Cytoskeleton-associated protein 5 isoform X1"/>
    <property type="match status" value="1"/>
</dbReference>
<dbReference type="Pfam" id="PF12348">
    <property type="entry name" value="CLASP_N"/>
    <property type="match status" value="1"/>
</dbReference>
<dbReference type="GO" id="GO:1990571">
    <property type="term" value="P:meiotic centromere clustering"/>
    <property type="evidence" value="ECO:0007669"/>
    <property type="project" value="UniProtKB-ARBA"/>
</dbReference>
<dbReference type="OrthoDB" id="205662at2759"/>
<dbReference type="InterPro" id="IPR016024">
    <property type="entry name" value="ARM-type_fold"/>
</dbReference>
<dbReference type="PANTHER" id="PTHR12609">
    <property type="entry name" value="MICROTUBULE ASSOCIATED PROTEIN XMAP215"/>
    <property type="match status" value="1"/>
</dbReference>
<evidence type="ECO:0000313" key="15">
    <source>
        <dbReference type="Proteomes" id="UP000070544"/>
    </source>
</evidence>
<evidence type="ECO:0000256" key="10">
    <source>
        <dbReference type="ARBA" id="ARBA00023306"/>
    </source>
</evidence>
<organism evidence="14 15">
    <name type="scientific">Gonapodya prolifera (strain JEL478)</name>
    <name type="common">Monoblepharis prolifera</name>
    <dbReference type="NCBI Taxonomy" id="1344416"/>
    <lineage>
        <taxon>Eukaryota</taxon>
        <taxon>Fungi</taxon>
        <taxon>Fungi incertae sedis</taxon>
        <taxon>Chytridiomycota</taxon>
        <taxon>Chytridiomycota incertae sedis</taxon>
        <taxon>Monoblepharidomycetes</taxon>
        <taxon>Monoblepharidales</taxon>
        <taxon>Gonapodyaceae</taxon>
        <taxon>Gonapodya</taxon>
    </lineage>
</organism>
<dbReference type="GO" id="GO:0005881">
    <property type="term" value="C:cytoplasmic microtubule"/>
    <property type="evidence" value="ECO:0007669"/>
    <property type="project" value="UniProtKB-ARBA"/>
</dbReference>
<comment type="similarity">
    <text evidence="11">Belongs to the TOG/XMAP215 family.</text>
</comment>
<keyword evidence="9" id="KW-0206">Cytoskeleton</keyword>
<evidence type="ECO:0000256" key="2">
    <source>
        <dbReference type="ARBA" id="ARBA00004300"/>
    </source>
</evidence>
<dbReference type="GO" id="GO:0051301">
    <property type="term" value="P:cell division"/>
    <property type="evidence" value="ECO:0007669"/>
    <property type="project" value="UniProtKB-KW"/>
</dbReference>
<keyword evidence="15" id="KW-1185">Reference proteome</keyword>
<dbReference type="Pfam" id="PF21041">
    <property type="entry name" value="XMAP215_CLASP_TOG"/>
    <property type="match status" value="4"/>
</dbReference>
<evidence type="ECO:0000256" key="4">
    <source>
        <dbReference type="ARBA" id="ARBA00022490"/>
    </source>
</evidence>
<feature type="region of interest" description="Disordered" evidence="12">
    <location>
        <begin position="246"/>
        <end position="266"/>
    </location>
</feature>
<accession>A0A139AQC5</accession>
<feature type="domain" description="TOG" evidence="13">
    <location>
        <begin position="606"/>
        <end position="835"/>
    </location>
</feature>
<dbReference type="InterPro" id="IPR034085">
    <property type="entry name" value="TOG"/>
</dbReference>
<evidence type="ECO:0000256" key="3">
    <source>
        <dbReference type="ARBA" id="ARBA00009549"/>
    </source>
</evidence>
<dbReference type="Proteomes" id="UP000070544">
    <property type="component" value="Unassembled WGS sequence"/>
</dbReference>
<feature type="domain" description="TOG" evidence="13">
    <location>
        <begin position="1205"/>
        <end position="1455"/>
    </location>
</feature>
<evidence type="ECO:0000256" key="12">
    <source>
        <dbReference type="SAM" id="MobiDB-lite"/>
    </source>
</evidence>
<feature type="region of interest" description="Disordered" evidence="12">
    <location>
        <begin position="833"/>
        <end position="865"/>
    </location>
</feature>
<dbReference type="FunFam" id="1.25.10.10:FF:000019">
    <property type="entry name" value="Cytoskeleton-associated protein 5"/>
    <property type="match status" value="1"/>
</dbReference>
<dbReference type="FunFam" id="1.25.10.10:FF:000063">
    <property type="entry name" value="Putative cytoskeleton-associated protein 5"/>
    <property type="match status" value="1"/>
</dbReference>
<evidence type="ECO:0000256" key="7">
    <source>
        <dbReference type="ARBA" id="ARBA00022737"/>
    </source>
</evidence>
<dbReference type="GO" id="GO:0099070">
    <property type="term" value="C:static microtubule bundle"/>
    <property type="evidence" value="ECO:0007669"/>
    <property type="project" value="UniProtKB-ARBA"/>
</dbReference>
<dbReference type="GO" id="GO:0051315">
    <property type="term" value="P:attachment of mitotic spindle microtubules to kinetochore"/>
    <property type="evidence" value="ECO:0007669"/>
    <property type="project" value="UniProtKB-ARBA"/>
</dbReference>
<feature type="region of interest" description="Disordered" evidence="12">
    <location>
        <begin position="504"/>
        <end position="604"/>
    </location>
</feature>
<keyword evidence="4" id="KW-0963">Cytoplasm</keyword>
<feature type="domain" description="TOG" evidence="13">
    <location>
        <begin position="1"/>
        <end position="230"/>
    </location>
</feature>
<dbReference type="GO" id="GO:1990498">
    <property type="term" value="C:mitotic spindle microtubule"/>
    <property type="evidence" value="ECO:0007669"/>
    <property type="project" value="UniProtKB-ARBA"/>
</dbReference>
<feature type="compositionally biased region" description="Low complexity" evidence="12">
    <location>
        <begin position="577"/>
        <end position="590"/>
    </location>
</feature>
<dbReference type="GO" id="GO:0030951">
    <property type="term" value="P:establishment or maintenance of microtubule cytoskeleton polarity"/>
    <property type="evidence" value="ECO:0007669"/>
    <property type="project" value="InterPro"/>
</dbReference>
<keyword evidence="10" id="KW-0131">Cell cycle</keyword>
<feature type="region of interest" description="Disordered" evidence="12">
    <location>
        <begin position="1815"/>
        <end position="1861"/>
    </location>
</feature>
<feature type="domain" description="TOG" evidence="13">
    <location>
        <begin position="873"/>
        <end position="1107"/>
    </location>
</feature>
<evidence type="ECO:0000256" key="8">
    <source>
        <dbReference type="ARBA" id="ARBA00022776"/>
    </source>
</evidence>
<dbReference type="InterPro" id="IPR011989">
    <property type="entry name" value="ARM-like"/>
</dbReference>
<dbReference type="GO" id="GO:0046785">
    <property type="term" value="P:microtubule polymerization"/>
    <property type="evidence" value="ECO:0007669"/>
    <property type="project" value="InterPro"/>
</dbReference>
<sequence length="1958" mass="213429">MADDEVDFSKLPLDQRLSHKVWKARVSGYEDLARIFKQLDPDAENEYRKHADTVKKIIQDANQVALEAGLGAVAAYIEFGPATVSAKTRPAVLPSLLDKCIAAPRTSMRQKALEIVLFYVEVDEGAAVVEELLKGLDNKSPKVQAACVMGITESVRAFGVKVLDTKPVLKSLGRMFGSADKGVRAEATNLTVELYRWLGKAIESFLEPLKPVQRKELEDLFSALPPGRAQPTRLPRSQQGARAAAAASVEDTADDAVEAEREEEEVDPMSLMDPVNVLDKIDDATMEALNSQKWKERKEAVEKILEILKPPKLQEGRYGELVGILGKKIGDANLFVAIGAANCIQRLAEGLRGSFASYKSLVVSHLIDRTKEKKQNLLDALRGALDAVYATVTLSAVLEDIVAGAGNKNPQVKAESLRWLVRCLKTMKKAPEKAEIKMMCEMSIKGADDAVIEVRDGSFEVMGTLLRVVGERLMGVYLEKLDDIKKAKVMEFFEKAEVKLKTGGPVKKAPATTGGSGTLKKTPYGSNEDIKNKENAPPGSSTSSLGPRAVKPGTVRPPQGSQLTARASLFDSNQKVPKTSSAAAATAPAKGKAKESPKEEETLTAKWSEEAAEAAFTEACGEELVGQLADGQWKNRLAALETVLQNLSSKPLEPEVIVRTLSRKPGFKESNFQCVAKMVNIMQALAKAPGFTRATVVAAMPFLADKFGDMKNKKTAGDCLSDFCESTSFQFVLAQVCEFLKTAKSPKALQDGLSWIQANMLDFGIAGLKTKDLVEFIKIALGNTTQAVRTGAVSLLGTLRMYVGPDLRSLVQDVNPALLGSIDAEFAKYEGRTPPQATRMQGVNKPEGVSDESSTPLGSSSSKIAESVDPLEDLIPRVDISSQISDKLLADLGDGNWKTRKEGLDEVTKIIESANKRIKPNIGELLTSLKGRMNDNNKNLVAQSLDIVGLIAQAMGKPFERNVRLIFSNVASCLGDNKQNVRQSALAAIDRMLETSSMDTLVSCCEEVLRESKQPILRKELLGWLSQKLTDENVAKPSGGLAGLLSPIIQALQDANADVRKAAQVCLGPIVSSGCYDEAREKVSELKGPAAQGILTLLENFKPAAKPGIGRSVGVSKTGAAPGGQPQANVAPPFASKAGTLKKKPSMASLPGSASTSSSNLRKDEPLEKPPPILTSDARAKEARADKDRGLFKWMFDVPRKELIELLNSQMEANFSAEVTAFCFSEDHNKDRDHLKAVSILDDCIASPSYSFDEYGVSWDDIRKRYVANTDIMLKYVTLRFFDTNTIILLKLLDFLEHLFDVLDGMSYNLTEYEAASFVPFLVNKLGDPKEAIRARLRGILKQLCRVCPASKLFNYLLDGLKSKNSRTRIESLEEIGSLLQRNGMGVCIPSKVLPIIGAQISDRDSQVRSAAINVICQAYQLDGDKVFKSIGKISDKDKSLVEERLRRLPAPQPSASSTSRPITAPPKTTTSEHPDTGAILEHSLRSTQSGEVRHFALDFDPVPTTSTNGVARPTMDGVGGRSESPRAPTNRNGDLGANDTLRFQGDWYIAQIGSGVPDKSLNALKKLEEIVQTSPEVILPSISQIVNAITLQMRLAFNDQDTKLCRYVISSLLHMTQRPELARAVAMDSLEALFREVLSRIVEQTALHSEQGKPLVKALNMVMVRILDNGDINESFRVLLSYLDSSSQVLFALVQARDESRIPSQHKLVELIMKCLWKLTKQLRAMVESNSIQVNKLLYDINTFFISTPPSEWKNRANNKFPHGDMPLRTVKTILSELARALGESIHQQFDLIEEPSRSYVYSYVTHMVSRNAQHSKSGALPNDSPDASARNHAGRRTSGDSSPPMSHNPLPKASVSSGDVGVDAYKEKLSKFKRIMDDTPSGTPPTNGIPAVEDKSLRHGASIETLPPLEVSVNTSALAPAEIPAVRLVEQPIPSSNTSLADLRARLQRVKSQISQ</sequence>
<dbReference type="GO" id="GO:0044732">
    <property type="term" value="C:mitotic spindle pole body"/>
    <property type="evidence" value="ECO:0007669"/>
    <property type="project" value="UniProtKB-ARBA"/>
</dbReference>
<evidence type="ECO:0000256" key="5">
    <source>
        <dbReference type="ARBA" id="ARBA00022618"/>
    </source>
</evidence>
<keyword evidence="5" id="KW-0132">Cell division</keyword>
<feature type="compositionally biased region" description="Polar residues" evidence="12">
    <location>
        <begin position="851"/>
        <end position="864"/>
    </location>
</feature>
<keyword evidence="8" id="KW-0498">Mitosis</keyword>
<gene>
    <name evidence="14" type="ORF">M427DRAFT_179744</name>
</gene>
<comment type="similarity">
    <text evidence="3">Belongs to the CLASP family.</text>
</comment>
<dbReference type="Gene3D" id="1.25.10.10">
    <property type="entry name" value="Leucine-rich Repeat Variant"/>
    <property type="match status" value="5"/>
</dbReference>
<reference evidence="14 15" key="1">
    <citation type="journal article" date="2015" name="Genome Biol. Evol.">
        <title>Phylogenomic analyses indicate that early fungi evolved digesting cell walls of algal ancestors of land plants.</title>
        <authorList>
            <person name="Chang Y."/>
            <person name="Wang S."/>
            <person name="Sekimoto S."/>
            <person name="Aerts A.L."/>
            <person name="Choi C."/>
            <person name="Clum A."/>
            <person name="LaButti K.M."/>
            <person name="Lindquist E.A."/>
            <person name="Yee Ngan C."/>
            <person name="Ohm R.A."/>
            <person name="Salamov A.A."/>
            <person name="Grigoriev I.V."/>
            <person name="Spatafora J.W."/>
            <person name="Berbee M.L."/>
        </authorList>
    </citation>
    <scope>NUCLEOTIDE SEQUENCE [LARGE SCALE GENOMIC DNA]</scope>
    <source>
        <strain evidence="14 15">JEL478</strain>
    </source>
</reference>
<name>A0A139AQC5_GONPJ</name>
<feature type="region of interest" description="Disordered" evidence="12">
    <location>
        <begin position="1113"/>
        <end position="1180"/>
    </location>
</feature>
<dbReference type="InterPro" id="IPR045110">
    <property type="entry name" value="XMAP215"/>
</dbReference>
<keyword evidence="6" id="KW-0493">Microtubule</keyword>
<dbReference type="OMA" id="NWKERKE"/>